<protein>
    <submittedName>
        <fullName evidence="1">Uncharacterized protein</fullName>
    </submittedName>
</protein>
<accession>A0A834J297</accession>
<comment type="caution">
    <text evidence="1">The sequence shown here is derived from an EMBL/GenBank/DDBJ whole genome shotgun (WGS) entry which is preliminary data.</text>
</comment>
<evidence type="ECO:0000313" key="2">
    <source>
        <dbReference type="Proteomes" id="UP000614350"/>
    </source>
</evidence>
<dbReference type="Proteomes" id="UP000614350">
    <property type="component" value="Unassembled WGS sequence"/>
</dbReference>
<keyword evidence="2" id="KW-1185">Reference proteome</keyword>
<dbReference type="AlphaFoldDB" id="A0A834J297"/>
<sequence>MDLTMFSVIIDNVEIAGNTKVMEQSQFKTNHLQRTQTTGNVYEVELAIHRVSIAKWTVISIHSGRTLHREMNNELLNKDTANFILQYVNEKCPVRDS</sequence>
<dbReference type="EMBL" id="JACSEA010000023">
    <property type="protein sequence ID" value="KAF7379332.1"/>
    <property type="molecule type" value="Genomic_DNA"/>
</dbReference>
<reference evidence="1" key="1">
    <citation type="journal article" date="2020" name="G3 (Bethesda)">
        <title>High-Quality Assemblies for Three Invasive Social Wasps from the &lt;i&gt;Vespula&lt;/i&gt; Genus.</title>
        <authorList>
            <person name="Harrop T.W.R."/>
            <person name="Guhlin J."/>
            <person name="McLaughlin G.M."/>
            <person name="Permina E."/>
            <person name="Stockwell P."/>
            <person name="Gilligan J."/>
            <person name="Le Lec M.F."/>
            <person name="Gruber M.A.M."/>
            <person name="Quinn O."/>
            <person name="Lovegrove M."/>
            <person name="Duncan E.J."/>
            <person name="Remnant E.J."/>
            <person name="Van Eeckhoven J."/>
            <person name="Graham B."/>
            <person name="Knapp R.A."/>
            <person name="Langford K.W."/>
            <person name="Kronenberg Z."/>
            <person name="Press M.O."/>
            <person name="Eacker S.M."/>
            <person name="Wilson-Rankin E.E."/>
            <person name="Purcell J."/>
            <person name="Lester P.J."/>
            <person name="Dearden P.K."/>
        </authorList>
    </citation>
    <scope>NUCLEOTIDE SEQUENCE</scope>
    <source>
        <strain evidence="1">Marl-1</strain>
    </source>
</reference>
<proteinExistence type="predicted"/>
<name>A0A834J297_VESVU</name>
<gene>
    <name evidence="1" type="ORF">HZH66_014703</name>
</gene>
<organism evidence="1 2">
    <name type="scientific">Vespula vulgaris</name>
    <name type="common">Yellow jacket</name>
    <name type="synonym">Wasp</name>
    <dbReference type="NCBI Taxonomy" id="7454"/>
    <lineage>
        <taxon>Eukaryota</taxon>
        <taxon>Metazoa</taxon>
        <taxon>Ecdysozoa</taxon>
        <taxon>Arthropoda</taxon>
        <taxon>Hexapoda</taxon>
        <taxon>Insecta</taxon>
        <taxon>Pterygota</taxon>
        <taxon>Neoptera</taxon>
        <taxon>Endopterygota</taxon>
        <taxon>Hymenoptera</taxon>
        <taxon>Apocrita</taxon>
        <taxon>Aculeata</taxon>
        <taxon>Vespoidea</taxon>
        <taxon>Vespidae</taxon>
        <taxon>Vespinae</taxon>
        <taxon>Vespula</taxon>
    </lineage>
</organism>
<evidence type="ECO:0000313" key="1">
    <source>
        <dbReference type="EMBL" id="KAF7379332.1"/>
    </source>
</evidence>